<keyword evidence="2" id="KW-1185">Reference proteome</keyword>
<protein>
    <submittedName>
        <fullName evidence="1">Uncharacterized protein</fullName>
    </submittedName>
</protein>
<name>A0ACC2D983_DIPCM</name>
<evidence type="ECO:0000313" key="1">
    <source>
        <dbReference type="EMBL" id="KAJ7550789.1"/>
    </source>
</evidence>
<evidence type="ECO:0000313" key="2">
    <source>
        <dbReference type="Proteomes" id="UP001162992"/>
    </source>
</evidence>
<accession>A0ACC2D983</accession>
<organism evidence="1 2">
    <name type="scientific">Diphasiastrum complanatum</name>
    <name type="common">Issler's clubmoss</name>
    <name type="synonym">Lycopodium complanatum</name>
    <dbReference type="NCBI Taxonomy" id="34168"/>
    <lineage>
        <taxon>Eukaryota</taxon>
        <taxon>Viridiplantae</taxon>
        <taxon>Streptophyta</taxon>
        <taxon>Embryophyta</taxon>
        <taxon>Tracheophyta</taxon>
        <taxon>Lycopodiopsida</taxon>
        <taxon>Lycopodiales</taxon>
        <taxon>Lycopodiaceae</taxon>
        <taxon>Lycopodioideae</taxon>
        <taxon>Diphasiastrum</taxon>
    </lineage>
</organism>
<dbReference type="Proteomes" id="UP001162992">
    <property type="component" value="Chromosome 7"/>
</dbReference>
<reference evidence="2" key="1">
    <citation type="journal article" date="2024" name="Proc. Natl. Acad. Sci. U.S.A.">
        <title>Extraordinary preservation of gene collinearity over three hundred million years revealed in homosporous lycophytes.</title>
        <authorList>
            <person name="Li C."/>
            <person name="Wickell D."/>
            <person name="Kuo L.Y."/>
            <person name="Chen X."/>
            <person name="Nie B."/>
            <person name="Liao X."/>
            <person name="Peng D."/>
            <person name="Ji J."/>
            <person name="Jenkins J."/>
            <person name="Williams M."/>
            <person name="Shu S."/>
            <person name="Plott C."/>
            <person name="Barry K."/>
            <person name="Rajasekar S."/>
            <person name="Grimwood J."/>
            <person name="Han X."/>
            <person name="Sun S."/>
            <person name="Hou Z."/>
            <person name="He W."/>
            <person name="Dai G."/>
            <person name="Sun C."/>
            <person name="Schmutz J."/>
            <person name="Leebens-Mack J.H."/>
            <person name="Li F.W."/>
            <person name="Wang L."/>
        </authorList>
    </citation>
    <scope>NUCLEOTIDE SEQUENCE [LARGE SCALE GENOMIC DNA]</scope>
    <source>
        <strain evidence="2">cv. PW_Plant_1</strain>
    </source>
</reference>
<comment type="caution">
    <text evidence="1">The sequence shown here is derived from an EMBL/GenBank/DDBJ whole genome shotgun (WGS) entry which is preliminary data.</text>
</comment>
<proteinExistence type="predicted"/>
<gene>
    <name evidence="1" type="ORF">O6H91_07G118400</name>
</gene>
<sequence length="447" mass="49957">MDTGASSSSTSSSSSRDTSPRRVSAISPFLLPSHRLVSHPRSFGHRGVLQGVRDRQMEEECWSCLVIPITFWFFASMTLILGFYGSESLVLGPNTSSLLSANSLLVKEIQVQDNQEPGPMMYGFSSLPELNVEKNWSVHHEITVPADYHQEWPVWLNRGSSVTLNYSIWSTGFLDILIAILRGSEGLHHWIADPMNSGLAQSWHNVHGTGGFNFEADEDEDYFFVIGNLNRHDVKVKLEILVHSKLYNTSNADYSCSLHNKFCGVQLLFPGPKFALLTTPDERQGKQDIWYIKLSYGQRWVTYFISLGAIMSLVLLLLRIASKLDSNSRRLTLPMQVPLLKDGAVIGGSYGAIHQTDSPNLYNLLYETVEADETGSNNDDLYDSRTCAVCYDAPRASFFDPCGHCVTCYPCALRIHSEVGDSDENGETGACPICRKKIQHVRKIYTP</sequence>
<dbReference type="EMBL" id="CM055098">
    <property type="protein sequence ID" value="KAJ7550789.1"/>
    <property type="molecule type" value="Genomic_DNA"/>
</dbReference>